<reference evidence="2 3" key="1">
    <citation type="submission" date="2020-09" db="EMBL/GenBank/DDBJ databases">
        <authorList>
            <person name="Yoon J.-W."/>
        </authorList>
    </citation>
    <scope>NUCLEOTIDE SEQUENCE [LARGE SCALE GENOMIC DNA]</scope>
    <source>
        <strain evidence="2 3">KMU-140</strain>
    </source>
</reference>
<gene>
    <name evidence="2" type="ORF">IB285_09270</name>
</gene>
<keyword evidence="1" id="KW-1133">Transmembrane helix</keyword>
<feature type="transmembrane region" description="Helical" evidence="1">
    <location>
        <begin position="83"/>
        <end position="102"/>
    </location>
</feature>
<organism evidence="2 3">
    <name type="scientific">Erythrobacter rubeus</name>
    <dbReference type="NCBI Taxonomy" id="2760803"/>
    <lineage>
        <taxon>Bacteria</taxon>
        <taxon>Pseudomonadati</taxon>
        <taxon>Pseudomonadota</taxon>
        <taxon>Alphaproteobacteria</taxon>
        <taxon>Sphingomonadales</taxon>
        <taxon>Erythrobacteraceae</taxon>
        <taxon>Erythrobacter/Porphyrobacter group</taxon>
        <taxon>Erythrobacter</taxon>
    </lineage>
</organism>
<dbReference type="RefSeq" id="WP_190787904.1">
    <property type="nucleotide sequence ID" value="NZ_JACXLC010000001.1"/>
</dbReference>
<evidence type="ECO:0008006" key="4">
    <source>
        <dbReference type="Google" id="ProtNLM"/>
    </source>
</evidence>
<comment type="caution">
    <text evidence="2">The sequence shown here is derived from an EMBL/GenBank/DDBJ whole genome shotgun (WGS) entry which is preliminary data.</text>
</comment>
<name>A0ABR8KS94_9SPHN</name>
<keyword evidence="3" id="KW-1185">Reference proteome</keyword>
<keyword evidence="1" id="KW-0472">Membrane</keyword>
<sequence>MNRLGEAKTPWHLWVIGVVSLLWNAVGAASYTMTELGMLDGMGMPSEQLDYFYSFPAWAVAFWALGVWGCLFGSLALLFRSKWAVWLFGISIIGLLGTTYYQRAVADMPPSLATTGQDIFAAVIWIITIGLFFYASRMKRAGVLR</sequence>
<proteinExistence type="predicted"/>
<evidence type="ECO:0000313" key="3">
    <source>
        <dbReference type="Proteomes" id="UP000635384"/>
    </source>
</evidence>
<evidence type="ECO:0000313" key="2">
    <source>
        <dbReference type="EMBL" id="MBD2842445.1"/>
    </source>
</evidence>
<feature type="transmembrane region" description="Helical" evidence="1">
    <location>
        <begin position="51"/>
        <end position="71"/>
    </location>
</feature>
<feature type="transmembrane region" description="Helical" evidence="1">
    <location>
        <begin position="12"/>
        <end position="31"/>
    </location>
</feature>
<feature type="transmembrane region" description="Helical" evidence="1">
    <location>
        <begin position="114"/>
        <end position="135"/>
    </location>
</feature>
<evidence type="ECO:0000256" key="1">
    <source>
        <dbReference type="SAM" id="Phobius"/>
    </source>
</evidence>
<keyword evidence="1" id="KW-0812">Transmembrane</keyword>
<accession>A0ABR8KS94</accession>
<protein>
    <recommendedName>
        <fullName evidence="4">Sugar transporter</fullName>
    </recommendedName>
</protein>
<dbReference type="EMBL" id="JACXLC010000001">
    <property type="protein sequence ID" value="MBD2842445.1"/>
    <property type="molecule type" value="Genomic_DNA"/>
</dbReference>
<dbReference type="Proteomes" id="UP000635384">
    <property type="component" value="Unassembled WGS sequence"/>
</dbReference>